<protein>
    <recommendedName>
        <fullName evidence="4">PCI domain-containing protein</fullName>
    </recommendedName>
</protein>
<dbReference type="InterPro" id="IPR000717">
    <property type="entry name" value="PCI_dom"/>
</dbReference>
<dbReference type="InterPro" id="IPR016020">
    <property type="entry name" value="Transl_init_fac_sub12_N_euk"/>
</dbReference>
<dbReference type="InterPro" id="IPR036390">
    <property type="entry name" value="WH_DNA-bd_sf"/>
</dbReference>
<evidence type="ECO:0000256" key="1">
    <source>
        <dbReference type="ARBA" id="ARBA00022490"/>
    </source>
</evidence>
<dbReference type="AlphaFoldDB" id="A0A388JSY5"/>
<dbReference type="InterPro" id="IPR033464">
    <property type="entry name" value="CSN8_PSD8_EIF3K"/>
</dbReference>
<reference evidence="5 6" key="1">
    <citation type="journal article" date="2018" name="Cell">
        <title>The Chara Genome: Secondary Complexity and Implications for Plant Terrestrialization.</title>
        <authorList>
            <person name="Nishiyama T."/>
            <person name="Sakayama H."/>
            <person name="Vries J.D."/>
            <person name="Buschmann H."/>
            <person name="Saint-Marcoux D."/>
            <person name="Ullrich K.K."/>
            <person name="Haas F.B."/>
            <person name="Vanderstraeten L."/>
            <person name="Becker D."/>
            <person name="Lang D."/>
            <person name="Vosolsobe S."/>
            <person name="Rombauts S."/>
            <person name="Wilhelmsson P.K.I."/>
            <person name="Janitza P."/>
            <person name="Kern R."/>
            <person name="Heyl A."/>
            <person name="Rumpler F."/>
            <person name="Villalobos L.I.A.C."/>
            <person name="Clay J.M."/>
            <person name="Skokan R."/>
            <person name="Toyoda A."/>
            <person name="Suzuki Y."/>
            <person name="Kagoshima H."/>
            <person name="Schijlen E."/>
            <person name="Tajeshwar N."/>
            <person name="Catarino B."/>
            <person name="Hetherington A.J."/>
            <person name="Saltykova A."/>
            <person name="Bonnot C."/>
            <person name="Breuninger H."/>
            <person name="Symeonidi A."/>
            <person name="Radhakrishnan G.V."/>
            <person name="Van Nieuwerburgh F."/>
            <person name="Deforce D."/>
            <person name="Chang C."/>
            <person name="Karol K.G."/>
            <person name="Hedrich R."/>
            <person name="Ulvskov P."/>
            <person name="Glockner G."/>
            <person name="Delwiche C.F."/>
            <person name="Petrasek J."/>
            <person name="Van de Peer Y."/>
            <person name="Friml J."/>
            <person name="Beilby M."/>
            <person name="Dolan L."/>
            <person name="Kohara Y."/>
            <person name="Sugano S."/>
            <person name="Fujiyama A."/>
            <person name="Delaux P.-M."/>
            <person name="Quint M."/>
            <person name="TheiBen G."/>
            <person name="Hagemann M."/>
            <person name="Harholt J."/>
            <person name="Dunand C."/>
            <person name="Zachgo S."/>
            <person name="Langdale J."/>
            <person name="Maumus F."/>
            <person name="Straeten D.V.D."/>
            <person name="Gould S.B."/>
            <person name="Rensing S.A."/>
        </authorList>
    </citation>
    <scope>NUCLEOTIDE SEQUENCE [LARGE SCALE GENOMIC DNA]</scope>
    <source>
        <strain evidence="5 6">S276</strain>
    </source>
</reference>
<evidence type="ECO:0000259" key="4">
    <source>
        <dbReference type="PROSITE" id="PS50250"/>
    </source>
</evidence>
<dbReference type="STRING" id="69332.A0A388JSY5"/>
<keyword evidence="1" id="KW-0963">Cytoplasm</keyword>
<keyword evidence="3" id="KW-0648">Protein biosynthesis</keyword>
<dbReference type="PROSITE" id="PS50250">
    <property type="entry name" value="PCI"/>
    <property type="match status" value="1"/>
</dbReference>
<dbReference type="SUPFAM" id="SSF46785">
    <property type="entry name" value="Winged helix' DNA-binding domain"/>
    <property type="match status" value="1"/>
</dbReference>
<dbReference type="SUPFAM" id="SSF48371">
    <property type="entry name" value="ARM repeat"/>
    <property type="match status" value="1"/>
</dbReference>
<evidence type="ECO:0000313" key="6">
    <source>
        <dbReference type="Proteomes" id="UP000265515"/>
    </source>
</evidence>
<dbReference type="InterPro" id="IPR016024">
    <property type="entry name" value="ARM-type_fold"/>
</dbReference>
<dbReference type="GO" id="GO:0003743">
    <property type="term" value="F:translation initiation factor activity"/>
    <property type="evidence" value="ECO:0007669"/>
    <property type="project" value="UniProtKB-KW"/>
</dbReference>
<evidence type="ECO:0000313" key="5">
    <source>
        <dbReference type="EMBL" id="GBG60924.1"/>
    </source>
</evidence>
<comment type="caution">
    <text evidence="5">The sequence shown here is derived from an EMBL/GenBank/DDBJ whole genome shotgun (WGS) entry which is preliminary data.</text>
</comment>
<evidence type="ECO:0000256" key="2">
    <source>
        <dbReference type="ARBA" id="ARBA00022540"/>
    </source>
</evidence>
<name>A0A388JSY5_CHABU</name>
<dbReference type="EMBL" id="BFEA01000015">
    <property type="protein sequence ID" value="GBG60924.1"/>
    <property type="molecule type" value="Genomic_DNA"/>
</dbReference>
<dbReference type="Gramene" id="GBG60924">
    <property type="protein sequence ID" value="GBG60924"/>
    <property type="gene ID" value="CBR_g16046"/>
</dbReference>
<evidence type="ECO:0000256" key="3">
    <source>
        <dbReference type="ARBA" id="ARBA00022917"/>
    </source>
</evidence>
<dbReference type="InterPro" id="IPR036388">
    <property type="entry name" value="WH-like_DNA-bd_sf"/>
</dbReference>
<keyword evidence="2" id="KW-0396">Initiation factor</keyword>
<feature type="domain" description="PCI" evidence="4">
    <location>
        <begin position="16"/>
        <end position="182"/>
    </location>
</feature>
<keyword evidence="6" id="KW-1185">Reference proteome</keyword>
<organism evidence="5 6">
    <name type="scientific">Chara braunii</name>
    <name type="common">Braun's stonewort</name>
    <dbReference type="NCBI Taxonomy" id="69332"/>
    <lineage>
        <taxon>Eukaryota</taxon>
        <taxon>Viridiplantae</taxon>
        <taxon>Streptophyta</taxon>
        <taxon>Charophyceae</taxon>
        <taxon>Charales</taxon>
        <taxon>Characeae</taxon>
        <taxon>Chara</taxon>
    </lineage>
</organism>
<dbReference type="OrthoDB" id="337745at2759"/>
<dbReference type="GO" id="GO:0005852">
    <property type="term" value="C:eukaryotic translation initiation factor 3 complex"/>
    <property type="evidence" value="ECO:0007669"/>
    <property type="project" value="InterPro"/>
</dbReference>
<dbReference type="GO" id="GO:0006446">
    <property type="term" value="P:regulation of translational initiation"/>
    <property type="evidence" value="ECO:0007669"/>
    <property type="project" value="InterPro"/>
</dbReference>
<gene>
    <name evidence="5" type="ORF">CBR_g16046</name>
</gene>
<dbReference type="Proteomes" id="UP000265515">
    <property type="component" value="Unassembled WGS sequence"/>
</dbReference>
<accession>A0A388JSY5</accession>
<dbReference type="Gene3D" id="1.10.10.10">
    <property type="entry name" value="Winged helix-like DNA-binding domain superfamily/Winged helix DNA-binding domain"/>
    <property type="match status" value="1"/>
</dbReference>
<proteinExistence type="predicted"/>
<sequence>MPGVEGRPRTIEELVATNSYNPMIVSDLEEYVMMEQFEPEKVNITIMSRILTKALMAMPSMDFSLCMYLIPEKLQIEEPFFTFTELSHLLETANFREFWAMAMRSRDLLEVVPGFEQAIQEYAIHVLSITCKRVPRHILAEAVNIDGPSLDKFLAMQCQKCGWEVETISEGRQMVVLPDNEDNNPSLRKVQSDSISLREVARLFPVMS</sequence>
<dbReference type="InterPro" id="IPR009374">
    <property type="entry name" value="eIF3k"/>
</dbReference>
<dbReference type="GO" id="GO:0043022">
    <property type="term" value="F:ribosome binding"/>
    <property type="evidence" value="ECO:0007669"/>
    <property type="project" value="InterPro"/>
</dbReference>
<dbReference type="PANTHER" id="PTHR13022">
    <property type="entry name" value="EUKARYOTIC TRANSLATION INITIATION FACTOR 3 SUBUNIT 11"/>
    <property type="match status" value="1"/>
</dbReference>
<dbReference type="OMA" id="GDDLCAD"/>
<dbReference type="Pfam" id="PF10075">
    <property type="entry name" value="CSN8_PSD8_EIF3K"/>
    <property type="match status" value="1"/>
</dbReference>
<dbReference type="PANTHER" id="PTHR13022:SF0">
    <property type="entry name" value="EUKARYOTIC TRANSLATION INITIATION FACTOR 3 SUBUNIT K"/>
    <property type="match status" value="1"/>
</dbReference>
<dbReference type="Gene3D" id="1.25.40.250">
    <property type="entry name" value="ARM repeat, domain 1"/>
    <property type="match status" value="1"/>
</dbReference>